<evidence type="ECO:0000313" key="3">
    <source>
        <dbReference type="Proteomes" id="UP001501940"/>
    </source>
</evidence>
<dbReference type="InterPro" id="IPR036179">
    <property type="entry name" value="Ig-like_dom_sf"/>
</dbReference>
<proteinExistence type="predicted"/>
<dbReference type="GeneTree" id="ENSGT01120000273983"/>
<sequence>MGVHKTLTDVFLCVYAADVDAVIMLTQTPAVHTVSAGQEIVLNCSIPRDDGNSVSWYKQTPKGTPQYVPRLYRSNSSPTFGTGFSSDRFNSKASSNVYYQLIIKQTEEGDCCLKCSSSVLEDC</sequence>
<reference evidence="2" key="3">
    <citation type="submission" date="2025-09" db="UniProtKB">
        <authorList>
            <consortium name="Ensembl"/>
        </authorList>
    </citation>
    <scope>IDENTIFICATION</scope>
</reference>
<dbReference type="InterPro" id="IPR013783">
    <property type="entry name" value="Ig-like_fold"/>
</dbReference>
<organism evidence="2 3">
    <name type="scientific">Amphiprion ocellaris</name>
    <name type="common">Clown anemonefish</name>
    <dbReference type="NCBI Taxonomy" id="80972"/>
    <lineage>
        <taxon>Eukaryota</taxon>
        <taxon>Metazoa</taxon>
        <taxon>Chordata</taxon>
        <taxon>Craniata</taxon>
        <taxon>Vertebrata</taxon>
        <taxon>Euteleostomi</taxon>
        <taxon>Actinopterygii</taxon>
        <taxon>Neopterygii</taxon>
        <taxon>Teleostei</taxon>
        <taxon>Neoteleostei</taxon>
        <taxon>Acanthomorphata</taxon>
        <taxon>Ovalentaria</taxon>
        <taxon>Pomacentridae</taxon>
        <taxon>Amphiprion</taxon>
    </lineage>
</organism>
<dbReference type="Ensembl" id="ENSAOCT00000056059.1">
    <property type="protein sequence ID" value="ENSAOCP00000071245.1"/>
    <property type="gene ID" value="ENSAOCG00000025760.1"/>
</dbReference>
<feature type="domain" description="Immunoglobulin V-set" evidence="1">
    <location>
        <begin position="27"/>
        <end position="105"/>
    </location>
</feature>
<reference evidence="2" key="2">
    <citation type="submission" date="2025-08" db="UniProtKB">
        <authorList>
            <consortium name="Ensembl"/>
        </authorList>
    </citation>
    <scope>IDENTIFICATION</scope>
</reference>
<keyword evidence="3" id="KW-1185">Reference proteome</keyword>
<dbReference type="CDD" id="cd00099">
    <property type="entry name" value="IgV"/>
    <property type="match status" value="1"/>
</dbReference>
<dbReference type="SUPFAM" id="SSF48726">
    <property type="entry name" value="Immunoglobulin"/>
    <property type="match status" value="1"/>
</dbReference>
<protein>
    <recommendedName>
        <fullName evidence="1">Immunoglobulin V-set domain-containing protein</fullName>
    </recommendedName>
</protein>
<reference evidence="2 3" key="1">
    <citation type="submission" date="2022-01" db="EMBL/GenBank/DDBJ databases">
        <title>A chromosome-scale genome assembly of the false clownfish, Amphiprion ocellaris.</title>
        <authorList>
            <person name="Ryu T."/>
        </authorList>
    </citation>
    <scope>NUCLEOTIDE SEQUENCE [LARGE SCALE GENOMIC DNA]</scope>
</reference>
<dbReference type="InterPro" id="IPR013106">
    <property type="entry name" value="Ig_V-set"/>
</dbReference>
<name>A0AAQ6A5K2_AMPOC</name>
<evidence type="ECO:0000313" key="2">
    <source>
        <dbReference type="Ensembl" id="ENSAOCP00000071245.1"/>
    </source>
</evidence>
<dbReference type="AlphaFoldDB" id="A0AAQ6A5K2"/>
<evidence type="ECO:0000259" key="1">
    <source>
        <dbReference type="Pfam" id="PF07686"/>
    </source>
</evidence>
<dbReference type="Gene3D" id="2.60.40.10">
    <property type="entry name" value="Immunoglobulins"/>
    <property type="match status" value="1"/>
</dbReference>
<accession>A0AAQ6A5K2</accession>
<dbReference type="Proteomes" id="UP001501940">
    <property type="component" value="Chromosome 19"/>
</dbReference>
<dbReference type="Pfam" id="PF07686">
    <property type="entry name" value="V-set"/>
    <property type="match status" value="1"/>
</dbReference>